<dbReference type="EMBL" id="JAYMRU010000054">
    <property type="protein sequence ID" value="MEM5406028.1"/>
    <property type="molecule type" value="Genomic_DNA"/>
</dbReference>
<gene>
    <name evidence="1" type="ORF">VSR83_39565</name>
</gene>
<name>A0ACC6RX89_9BURK</name>
<sequence length="59" mass="6063">MGRFLVAILSRADEQKALTILGAVASVVAVYLTFGLKGAGIEIAAFALIAVMVALSRKG</sequence>
<evidence type="ECO:0000313" key="1">
    <source>
        <dbReference type="EMBL" id="MEM5406028.1"/>
    </source>
</evidence>
<accession>A0ACC6RX89</accession>
<protein>
    <submittedName>
        <fullName evidence="1">Uncharacterized protein</fullName>
    </submittedName>
</protein>
<keyword evidence="2" id="KW-1185">Reference proteome</keyword>
<comment type="caution">
    <text evidence="1">The sequence shown here is derived from an EMBL/GenBank/DDBJ whole genome shotgun (WGS) entry which is preliminary data.</text>
</comment>
<proteinExistence type="predicted"/>
<dbReference type="Proteomes" id="UP001392318">
    <property type="component" value="Unassembled WGS sequence"/>
</dbReference>
<evidence type="ECO:0000313" key="2">
    <source>
        <dbReference type="Proteomes" id="UP001392318"/>
    </source>
</evidence>
<organism evidence="1 2">
    <name type="scientific">Paraburkholderia unamae</name>
    <dbReference type="NCBI Taxonomy" id="219649"/>
    <lineage>
        <taxon>Bacteria</taxon>
        <taxon>Pseudomonadati</taxon>
        <taxon>Pseudomonadota</taxon>
        <taxon>Betaproteobacteria</taxon>
        <taxon>Burkholderiales</taxon>
        <taxon>Burkholderiaceae</taxon>
        <taxon>Paraburkholderia</taxon>
    </lineage>
</organism>
<reference evidence="1" key="1">
    <citation type="submission" date="2024-01" db="EMBL/GenBank/DDBJ databases">
        <title>The diversity of rhizobia nodulating Mimosa spp. in eleven states of Brazil covering several biomes is determined by host plant, location, and edaphic factors.</title>
        <authorList>
            <person name="Rouws L."/>
            <person name="Barauna A."/>
            <person name="Beukes C."/>
            <person name="De Faria S.M."/>
            <person name="Gross E."/>
            <person name="Dos Reis Junior F.B."/>
            <person name="Simon M."/>
            <person name="Maluk M."/>
            <person name="Odee D.W."/>
            <person name="Kenicer G."/>
            <person name="Young J.P.W."/>
            <person name="Reis V.M."/>
            <person name="Zilli J."/>
            <person name="James E.K."/>
        </authorList>
    </citation>
    <scope>NUCLEOTIDE SEQUENCE</scope>
    <source>
        <strain evidence="1">JPY452</strain>
    </source>
</reference>